<dbReference type="PANTHER" id="PTHR36456">
    <property type="entry name" value="UPF0232 PROTEIN SCO3875"/>
    <property type="match status" value="1"/>
</dbReference>
<dbReference type="RefSeq" id="WP_033517259.1">
    <property type="nucleotide sequence ID" value="NZ_JGYV01000021.1"/>
</dbReference>
<dbReference type="AlphaFoldDB" id="A0A087ANC7"/>
<dbReference type="InterPro" id="IPR007922">
    <property type="entry name" value="DciA-like"/>
</dbReference>
<evidence type="ECO:0000313" key="2">
    <source>
        <dbReference type="Proteomes" id="UP000029067"/>
    </source>
</evidence>
<dbReference type="STRING" id="1688.BCUN_1441"/>
<protein>
    <submittedName>
        <fullName evidence="1">Zn-ribbon-containing, RNA-binding like protein</fullName>
    </submittedName>
</protein>
<comment type="caution">
    <text evidence="1">The sequence shown here is derived from an EMBL/GenBank/DDBJ whole genome shotgun (WGS) entry which is preliminary data.</text>
</comment>
<keyword evidence="2" id="KW-1185">Reference proteome</keyword>
<dbReference type="Proteomes" id="UP000029067">
    <property type="component" value="Unassembled WGS sequence"/>
</dbReference>
<proteinExistence type="predicted"/>
<dbReference type="OrthoDB" id="5516926at2"/>
<dbReference type="EMBL" id="JGYV01000021">
    <property type="protein sequence ID" value="KFI60277.1"/>
    <property type="molecule type" value="Genomic_DNA"/>
</dbReference>
<name>A0A087ANC7_9BIFI</name>
<organism evidence="1 2">
    <name type="scientific">Bifidobacterium cuniculi</name>
    <dbReference type="NCBI Taxonomy" id="1688"/>
    <lineage>
        <taxon>Bacteria</taxon>
        <taxon>Bacillati</taxon>
        <taxon>Actinomycetota</taxon>
        <taxon>Actinomycetes</taxon>
        <taxon>Bifidobacteriales</taxon>
        <taxon>Bifidobacteriaceae</taxon>
        <taxon>Bifidobacterium</taxon>
    </lineage>
</organism>
<dbReference type="eggNOG" id="COG5512">
    <property type="taxonomic scope" value="Bacteria"/>
</dbReference>
<sequence length="171" mass="19041">MRPPIVVTLRLDERTLAAEEYERITERAGVLAERRAASEQARREAFENFGKPGRDAARLGGLFGELIERNGWKPHMQMAQLGGDWASIVGPALGAHTRVDSLRDGVLTIRADSPAWTTTLKGILPQVRQTIAVKLEGLRIDEVRVIGPQAHGPGMRKRMYVQSQIRGRGRR</sequence>
<dbReference type="PANTHER" id="PTHR36456:SF1">
    <property type="entry name" value="UPF0232 PROTEIN SCO3875"/>
    <property type="match status" value="1"/>
</dbReference>
<reference evidence="1 2" key="1">
    <citation type="submission" date="2014-03" db="EMBL/GenBank/DDBJ databases">
        <title>Genomics of Bifidobacteria.</title>
        <authorList>
            <person name="Ventura M."/>
            <person name="Milani C."/>
            <person name="Lugli G.A."/>
        </authorList>
    </citation>
    <scope>NUCLEOTIDE SEQUENCE [LARGE SCALE GENOMIC DNA]</scope>
    <source>
        <strain evidence="1 2">LMG 10738</strain>
    </source>
</reference>
<evidence type="ECO:0000313" key="1">
    <source>
        <dbReference type="EMBL" id="KFI60277.1"/>
    </source>
</evidence>
<gene>
    <name evidence="1" type="ORF">BCUN_1441</name>
</gene>
<dbReference type="Pfam" id="PF05258">
    <property type="entry name" value="DciA"/>
    <property type="match status" value="1"/>
</dbReference>
<accession>A0A087ANC7</accession>